<evidence type="ECO:0000256" key="4">
    <source>
        <dbReference type="ARBA" id="ARBA00022793"/>
    </source>
</evidence>
<keyword evidence="10 12" id="KW-1208">Phospholipid metabolism</keyword>
<keyword evidence="5 12" id="KW-1133">Transmembrane helix</keyword>
<dbReference type="EMBL" id="KV453847">
    <property type="protein sequence ID" value="ODV88287.1"/>
    <property type="molecule type" value="Genomic_DNA"/>
</dbReference>
<gene>
    <name evidence="12" type="primary">PSD1</name>
    <name evidence="14" type="ORF">CANARDRAFT_26442</name>
</gene>
<feature type="active site" description="Charge relay system; for autoendoproteolytic cleavage activity" evidence="12">
    <location>
        <position position="548"/>
    </location>
</feature>
<keyword evidence="12" id="KW-0999">Mitochondrion inner membrane</keyword>
<evidence type="ECO:0000256" key="3">
    <source>
        <dbReference type="ARBA" id="ARBA00022692"/>
    </source>
</evidence>
<keyword evidence="3 12" id="KW-0812">Transmembrane</keyword>
<dbReference type="EC" id="4.1.1.65" evidence="12"/>
<dbReference type="GO" id="GO:0016540">
    <property type="term" value="P:protein autoprocessing"/>
    <property type="evidence" value="ECO:0007669"/>
    <property type="project" value="UniProtKB-UniRule"/>
</dbReference>
<protein>
    <recommendedName>
        <fullName evidence="12">Phosphatidylserine decarboxylase proenzyme 1, mitochondrial</fullName>
        <ecNumber evidence="12">4.1.1.65</ecNumber>
    </recommendedName>
    <component>
        <recommendedName>
            <fullName evidence="12">Phosphatidylserine decarboxylase 1 beta chain</fullName>
        </recommendedName>
    </component>
    <component>
        <recommendedName>
            <fullName evidence="12">Phosphatidylserine decarboxylase 1 alpha chain</fullName>
        </recommendedName>
    </component>
</protein>
<evidence type="ECO:0000256" key="12">
    <source>
        <dbReference type="HAMAP-Rule" id="MF_03208"/>
    </source>
</evidence>
<sequence>MTYRPFGLVPSSLQRSRSLAENSVKNINKPLTRATINAYNIHNQQQQAQQQQQQQQRGTRRYYSQYYYIFPKIPRPKRNVTYYKVAYVSIVTSISSKLSRGFHTSNNGKKRARFIANTKKLFGKRKYSTSSQQNQQQQQQQQQPQRKRRFLRSWFTLTSISIIFFGVVARHQIDESAVDDEEPVRPTSWPLYLYSRLPLNTVSRLWGKMNNIELPLWLREPAFKLYSKAFGVKLDEMKDPELKHYKNLGDFFYREIRPETRPLNQNALLTSPCDGKVLKFGTINDDGEIEQVKGMTYTIDSLLGTTNSKKLAAPKYYIQDDVEITKRDEEFLKLHEGITYESDGDQALTSTSSSSSTLNSTTSRILEMTHQTFPPIVPQNTRLYYAVIYLAPGDYHRFHSPTNWVATLRRHFVGELYSVAPYFQRTFNNLFVLNERVALLGYWKYGFFSMTPVGATNVGSIKVNFDQHLTTNEIYEHSIYSSSDSSICDQESTTVSENTPLLENANKKSTKKVKKNTCYEATYTNSSKLLNGQPLFKGEEMGGFRLGSTVVLVFEAPVDFEFDLKENQNVLLGQKIGDLRK</sequence>
<dbReference type="InterPro" id="IPR003817">
    <property type="entry name" value="PS_Dcarbxylase"/>
</dbReference>
<dbReference type="STRING" id="983967.A0A1E4T936"/>
<comment type="function">
    <text evidence="12">Catalyzes the formation of phosphatidylethanolamine (PtdEtn) from phosphatidylserine (PtdSer). Plays a central role in phospholipid metabolism and in the interorganelle trafficking of phosphatidylserine.</text>
</comment>
<evidence type="ECO:0000256" key="2">
    <source>
        <dbReference type="ARBA" id="ARBA00022516"/>
    </source>
</evidence>
<evidence type="ECO:0000313" key="15">
    <source>
        <dbReference type="Proteomes" id="UP000094801"/>
    </source>
</evidence>
<keyword evidence="11 12" id="KW-0670">Pyruvate</keyword>
<evidence type="ECO:0000256" key="6">
    <source>
        <dbReference type="ARBA" id="ARBA00023098"/>
    </source>
</evidence>
<feature type="active site" description="Schiff-base intermediate with substrate; via pyruvic acid; for decarboxylase activity" evidence="12">
    <location>
        <position position="548"/>
    </location>
</feature>
<feature type="compositionally biased region" description="Low complexity" evidence="13">
    <location>
        <begin position="132"/>
        <end position="144"/>
    </location>
</feature>
<evidence type="ECO:0000256" key="11">
    <source>
        <dbReference type="ARBA" id="ARBA00023317"/>
    </source>
</evidence>
<feature type="topological domain" description="Mitochondrial intermembrane" evidence="12">
    <location>
        <begin position="174"/>
        <end position="581"/>
    </location>
</feature>
<feature type="site" description="Cleavage (non-hydrolytic); by autocatalysis" evidence="12">
    <location>
        <begin position="547"/>
        <end position="548"/>
    </location>
</feature>
<dbReference type="OrthoDB" id="4330at2759"/>
<dbReference type="HAMAP" id="MF_03208">
    <property type="entry name" value="PS_decarb_PSD_B_type1_euk"/>
    <property type="match status" value="1"/>
</dbReference>
<evidence type="ECO:0000256" key="5">
    <source>
        <dbReference type="ARBA" id="ARBA00022989"/>
    </source>
</evidence>
<evidence type="ECO:0000256" key="1">
    <source>
        <dbReference type="ARBA" id="ARBA00005189"/>
    </source>
</evidence>
<comment type="PTM">
    <text evidence="12">Is synthesized initially as an inactive proenzyme. Formation of the active enzyme involves a self-maturation process in which the active site pyruvoyl group is generated from an internal serine residue via an autocatalytic post-translational modification. Two non-identical subunits are generated from the proenzyme in this reaction, and the pyruvate is formed at the N-terminus of the alpha chain, which is derived from the carboxyl end of the proenzyme. The autoendoproteolytic cleavage occurs by a canonical serine protease mechanism, in which the side chain hydroxyl group of the serine supplies its oxygen atom to form the C-terminus of the beta chain, while the remainder of the serine residue undergoes an oxidative deamination to produce ammonia and the pyruvoyl prosthetic group on the alpha chain. During this reaction, the Ser that is part of the protease active site of the proenzyme becomes the pyruvoyl prosthetic group, which constitutes an essential element of the active site of the mature decarboxylase.</text>
</comment>
<feature type="topological domain" description="Mitochondrial matrix" evidence="12">
    <location>
        <begin position="1"/>
        <end position="154"/>
    </location>
</feature>
<accession>A0A1E4T936</accession>
<keyword evidence="4 12" id="KW-0210">Decarboxylase</keyword>
<evidence type="ECO:0000256" key="7">
    <source>
        <dbReference type="ARBA" id="ARBA00023136"/>
    </source>
</evidence>
<comment type="subcellular location">
    <molecule>Phosphatidylserine decarboxylase 1 beta chain</molecule>
    <subcellularLocation>
        <location evidence="12">Mitochondrion inner membrane</location>
        <topology evidence="12">Single-pass membrane protein</topology>
        <orientation evidence="12">Intermembrane side</orientation>
    </subcellularLocation>
</comment>
<dbReference type="Proteomes" id="UP000094801">
    <property type="component" value="Unassembled WGS sequence"/>
</dbReference>
<feature type="active site" description="Charge relay system; for autoendoproteolytic cleavage activity" evidence="12">
    <location>
        <position position="399"/>
    </location>
</feature>
<keyword evidence="9 12" id="KW-0456">Lyase</keyword>
<evidence type="ECO:0000313" key="14">
    <source>
        <dbReference type="EMBL" id="ODV88287.1"/>
    </source>
</evidence>
<keyword evidence="15" id="KW-1185">Reference proteome</keyword>
<feature type="chain" id="PRO_5023316271" description="Phosphatidylserine decarboxylase 1 alpha chain" evidence="12">
    <location>
        <begin position="548"/>
        <end position="581"/>
    </location>
</feature>
<keyword evidence="12" id="KW-0496">Mitochondrion</keyword>
<dbReference type="GO" id="GO:0004609">
    <property type="term" value="F:phosphatidylserine decarboxylase activity"/>
    <property type="evidence" value="ECO:0007669"/>
    <property type="project" value="UniProtKB-UniRule"/>
</dbReference>
<comment type="cofactor">
    <cofactor evidence="12">
        <name>pyruvate</name>
        <dbReference type="ChEBI" id="CHEBI:15361"/>
    </cofactor>
    <text evidence="12">Binds 1 pyruvoyl group covalently per subunit.</text>
</comment>
<keyword evidence="7 12" id="KW-0472">Membrane</keyword>
<dbReference type="NCBIfam" id="TIGR00163">
    <property type="entry name" value="PS_decarb"/>
    <property type="match status" value="1"/>
</dbReference>
<keyword evidence="2 12" id="KW-0444">Lipid biosynthesis</keyword>
<comment type="pathway">
    <text evidence="1">Lipid metabolism.</text>
</comment>
<comment type="subunit">
    <text evidence="12">Heterodimer of a large membrane-associated beta subunit and a small pyruvoyl-containing alpha subunit.</text>
</comment>
<keyword evidence="8 12" id="KW-0594">Phospholipid biosynthesis</keyword>
<keyword evidence="12" id="KW-0865">Zymogen</keyword>
<proteinExistence type="inferred from homology"/>
<dbReference type="InterPro" id="IPR033177">
    <property type="entry name" value="PSD-B"/>
</dbReference>
<name>A0A1E4T936_9ASCO</name>
<dbReference type="GO" id="GO:0006646">
    <property type="term" value="P:phosphatidylethanolamine biosynthetic process"/>
    <property type="evidence" value="ECO:0007669"/>
    <property type="project" value="UniProtKB-UniRule"/>
</dbReference>
<dbReference type="Pfam" id="PF02666">
    <property type="entry name" value="PS_Dcarbxylase"/>
    <property type="match status" value="2"/>
</dbReference>
<dbReference type="PANTHER" id="PTHR10067:SF6">
    <property type="entry name" value="PHOSPHATIDYLSERINE DECARBOXYLASE PROENZYME, MITOCHONDRIAL"/>
    <property type="match status" value="1"/>
</dbReference>
<evidence type="ECO:0000256" key="10">
    <source>
        <dbReference type="ARBA" id="ARBA00023264"/>
    </source>
</evidence>
<comment type="pathway">
    <text evidence="12">Phospholipid metabolism; phosphatidylethanolamine biosynthesis; phosphatidylethanolamine from CDP-diacylglycerol: step 2/2.</text>
</comment>
<evidence type="ECO:0000256" key="8">
    <source>
        <dbReference type="ARBA" id="ARBA00023209"/>
    </source>
</evidence>
<keyword evidence="6 12" id="KW-0443">Lipid metabolism</keyword>
<dbReference type="InterPro" id="IPR033661">
    <property type="entry name" value="PSD_type1_euk"/>
</dbReference>
<dbReference type="PANTHER" id="PTHR10067">
    <property type="entry name" value="PHOSPHATIDYLSERINE DECARBOXYLASE"/>
    <property type="match status" value="1"/>
</dbReference>
<dbReference type="AlphaFoldDB" id="A0A1E4T936"/>
<dbReference type="UniPathway" id="UPA00558">
    <property type="reaction ID" value="UER00616"/>
</dbReference>
<feature type="modified residue" description="Pyruvic acid (Ser); by autocatalysis" evidence="12">
    <location>
        <position position="548"/>
    </location>
</feature>
<comment type="subcellular location">
    <molecule>Phosphatidylserine decarboxylase 1 alpha chain</molecule>
    <subcellularLocation>
        <location evidence="12">Mitochondrion inner membrane</location>
        <topology evidence="12">Peripheral membrane protein</topology>
        <orientation evidence="12">Intermembrane side</orientation>
    </subcellularLocation>
    <text evidence="12">Anchored to the mitochondrial inner membrane through its interaction with the integral membrane beta chain.</text>
</comment>
<feature type="region of interest" description="Disordered" evidence="13">
    <location>
        <begin position="125"/>
        <end position="147"/>
    </location>
</feature>
<evidence type="ECO:0000256" key="9">
    <source>
        <dbReference type="ARBA" id="ARBA00023239"/>
    </source>
</evidence>
<comment type="similarity">
    <text evidence="12">Belongs to the phosphatidylserine decarboxylase family. PSD-B subfamily. Eukaryotic type I sub-subfamily.</text>
</comment>
<feature type="active site" description="Charge relay system; for autoendoproteolytic cleavage activity" evidence="12">
    <location>
        <position position="274"/>
    </location>
</feature>
<organism evidence="14 15">
    <name type="scientific">[Candida] arabinofermentans NRRL YB-2248</name>
    <dbReference type="NCBI Taxonomy" id="983967"/>
    <lineage>
        <taxon>Eukaryota</taxon>
        <taxon>Fungi</taxon>
        <taxon>Dikarya</taxon>
        <taxon>Ascomycota</taxon>
        <taxon>Saccharomycotina</taxon>
        <taxon>Pichiomycetes</taxon>
        <taxon>Pichiales</taxon>
        <taxon>Pichiaceae</taxon>
        <taxon>Ogataea</taxon>
        <taxon>Ogataea/Candida clade</taxon>
    </lineage>
</organism>
<evidence type="ECO:0000256" key="13">
    <source>
        <dbReference type="SAM" id="MobiDB-lite"/>
    </source>
</evidence>
<dbReference type="GO" id="GO:0005743">
    <property type="term" value="C:mitochondrial inner membrane"/>
    <property type="evidence" value="ECO:0007669"/>
    <property type="project" value="UniProtKB-SubCell"/>
</dbReference>
<comment type="catalytic activity">
    <reaction evidence="12">
        <text>a 1,2-diacyl-sn-glycero-3-phospho-L-serine + H(+) = a 1,2-diacyl-sn-glycero-3-phosphoethanolamine + CO2</text>
        <dbReference type="Rhea" id="RHEA:20828"/>
        <dbReference type="ChEBI" id="CHEBI:15378"/>
        <dbReference type="ChEBI" id="CHEBI:16526"/>
        <dbReference type="ChEBI" id="CHEBI:57262"/>
        <dbReference type="ChEBI" id="CHEBI:64612"/>
        <dbReference type="EC" id="4.1.1.65"/>
    </reaction>
</comment>
<feature type="chain" id="PRO_5023316272" description="Phosphatidylserine decarboxylase 1 beta chain" evidence="12">
    <location>
        <begin position="1"/>
        <end position="547"/>
    </location>
</feature>
<reference evidence="15" key="1">
    <citation type="submission" date="2016-04" db="EMBL/GenBank/DDBJ databases">
        <title>Comparative genomics of biotechnologically important yeasts.</title>
        <authorList>
            <consortium name="DOE Joint Genome Institute"/>
            <person name="Riley R."/>
            <person name="Haridas S."/>
            <person name="Wolfe K.H."/>
            <person name="Lopes M.R."/>
            <person name="Hittinger C.T."/>
            <person name="Goker M."/>
            <person name="Salamov A."/>
            <person name="Wisecaver J."/>
            <person name="Long T.M."/>
            <person name="Aerts A.L."/>
            <person name="Barry K."/>
            <person name="Choi C."/>
            <person name="Clum A."/>
            <person name="Coughlan A.Y."/>
            <person name="Deshpande S."/>
            <person name="Douglass A.P."/>
            <person name="Hanson S.J."/>
            <person name="Klenk H.-P."/>
            <person name="Labutti K."/>
            <person name="Lapidus A."/>
            <person name="Lindquist E."/>
            <person name="Lipzen A."/>
            <person name="Meier-Kolthoff J.P."/>
            <person name="Ohm R.A."/>
            <person name="Otillar R.P."/>
            <person name="Pangilinan J."/>
            <person name="Peng Y."/>
            <person name="Rokas A."/>
            <person name="Rosa C.A."/>
            <person name="Scheuner C."/>
            <person name="Sibirny A.A."/>
            <person name="Slot J.C."/>
            <person name="Stielow J.B."/>
            <person name="Sun H."/>
            <person name="Kurtzman C.P."/>
            <person name="Blackwell M."/>
            <person name="Grigoriev I.V."/>
            <person name="Jeffries T.W."/>
        </authorList>
    </citation>
    <scope>NUCLEOTIDE SEQUENCE [LARGE SCALE GENOMIC DNA]</scope>
    <source>
        <strain evidence="15">NRRL YB-2248</strain>
    </source>
</reference>